<comment type="caution">
    <text evidence="1">The sequence shown here is derived from an EMBL/GenBank/DDBJ whole genome shotgun (WGS) entry which is preliminary data.</text>
</comment>
<dbReference type="Gene3D" id="3.30.1460.10">
    <property type="match status" value="1"/>
</dbReference>
<evidence type="ECO:0000313" key="1">
    <source>
        <dbReference type="EMBL" id="MDQ1107919.1"/>
    </source>
</evidence>
<protein>
    <submittedName>
        <fullName evidence="1">Coenzyme F420-reducing hydrogenase delta subunit</fullName>
    </submittedName>
</protein>
<organism evidence="1 2">
    <name type="scientific">Stenotrophomonas rhizophila</name>
    <dbReference type="NCBI Taxonomy" id="216778"/>
    <lineage>
        <taxon>Bacteria</taxon>
        <taxon>Pseudomonadati</taxon>
        <taxon>Pseudomonadota</taxon>
        <taxon>Gammaproteobacteria</taxon>
        <taxon>Lysobacterales</taxon>
        <taxon>Lysobacteraceae</taxon>
        <taxon>Stenotrophomonas</taxon>
    </lineage>
</organism>
<evidence type="ECO:0000313" key="2">
    <source>
        <dbReference type="Proteomes" id="UP001226084"/>
    </source>
</evidence>
<dbReference type="KEGG" id="srh:BAY15_2679"/>
<dbReference type="AlphaFoldDB" id="A0AAP5AG07"/>
<accession>A0AAP5AG07</accession>
<dbReference type="Proteomes" id="UP001226084">
    <property type="component" value="Unassembled WGS sequence"/>
</dbReference>
<sequence>MTSLLDTLNSALKELGCDPSRFQFDTHSSVVMGFADVGELLLDPVDDMVYLWGRLDTSPAERFSNRADELLTALSAPAAHFANGCLALRQLEDGCLVGGALQPDCRHESSLLAAAIEGFHARVIELQALLR</sequence>
<name>A0AAP5AG07_9GAMM</name>
<reference evidence="1" key="1">
    <citation type="submission" date="2023-07" db="EMBL/GenBank/DDBJ databases">
        <title>Functional and genomic diversity of the sorghum phyllosphere microbiome.</title>
        <authorList>
            <person name="Shade A."/>
        </authorList>
    </citation>
    <scope>NUCLEOTIDE SEQUENCE</scope>
    <source>
        <strain evidence="1">SORGH_AS_0457</strain>
    </source>
</reference>
<dbReference type="Pfam" id="PF03519">
    <property type="entry name" value="Invas_SpaK"/>
    <property type="match status" value="1"/>
</dbReference>
<dbReference type="RefSeq" id="WP_068853572.1">
    <property type="nucleotide sequence ID" value="NZ_CP016294.1"/>
</dbReference>
<gene>
    <name evidence="1" type="ORF">QE424_001078</name>
</gene>
<proteinExistence type="predicted"/>
<dbReference type="InterPro" id="IPR003065">
    <property type="entry name" value="Invas_SpaK"/>
</dbReference>
<dbReference type="EMBL" id="JAUTAS010000001">
    <property type="protein sequence ID" value="MDQ1107919.1"/>
    <property type="molecule type" value="Genomic_DNA"/>
</dbReference>
<dbReference type="CDD" id="cd17035">
    <property type="entry name" value="T3SC_IB_Spa15-like"/>
    <property type="match status" value="1"/>
</dbReference>
<dbReference type="SUPFAM" id="SSF69635">
    <property type="entry name" value="Type III secretory system chaperone-like"/>
    <property type="match status" value="1"/>
</dbReference>